<proteinExistence type="inferred from homology"/>
<accession>A0A1S7UBG9</accession>
<dbReference type="GO" id="GO:0015833">
    <property type="term" value="P:peptide transport"/>
    <property type="evidence" value="ECO:0007669"/>
    <property type="project" value="TreeGrafter"/>
</dbReference>
<comment type="caution">
    <text evidence="6">The sequence shown here is derived from an EMBL/GenBank/DDBJ whole genome shotgun (WGS) entry which is preliminary data.</text>
</comment>
<keyword evidence="7" id="KW-1185">Reference proteome</keyword>
<dbReference type="Gene3D" id="3.90.76.10">
    <property type="entry name" value="Dipeptide-binding Protein, Domain 1"/>
    <property type="match status" value="1"/>
</dbReference>
<evidence type="ECO:0000256" key="3">
    <source>
        <dbReference type="ARBA" id="ARBA00022448"/>
    </source>
</evidence>
<dbReference type="Pfam" id="PF00496">
    <property type="entry name" value="SBP_bac_5"/>
    <property type="match status" value="1"/>
</dbReference>
<dbReference type="Proteomes" id="UP000192140">
    <property type="component" value="Unassembled WGS sequence"/>
</dbReference>
<dbReference type="InterPro" id="IPR006311">
    <property type="entry name" value="TAT_signal"/>
</dbReference>
<dbReference type="PROSITE" id="PS51318">
    <property type="entry name" value="TAT"/>
    <property type="match status" value="1"/>
</dbReference>
<feature type="domain" description="Solute-binding protein family 5" evidence="5">
    <location>
        <begin position="88"/>
        <end position="437"/>
    </location>
</feature>
<dbReference type="GO" id="GO:1904680">
    <property type="term" value="F:peptide transmembrane transporter activity"/>
    <property type="evidence" value="ECO:0007669"/>
    <property type="project" value="TreeGrafter"/>
</dbReference>
<dbReference type="InterPro" id="IPR039424">
    <property type="entry name" value="SBP_5"/>
</dbReference>
<dbReference type="InterPro" id="IPR000914">
    <property type="entry name" value="SBP_5_dom"/>
</dbReference>
<reference evidence="6" key="1">
    <citation type="submission" date="2016-01" db="EMBL/GenBank/DDBJ databases">
        <authorList>
            <person name="Regsiter A."/>
            <person name="william w."/>
        </authorList>
    </citation>
    <scope>NUCLEOTIDE SEQUENCE</scope>
    <source>
        <strain evidence="6">NCPPB 1641</strain>
    </source>
</reference>
<dbReference type="AlphaFoldDB" id="A0A1S7UBG9"/>
<keyword evidence="3" id="KW-0813">Transport</keyword>
<dbReference type="PIRSF" id="PIRSF002741">
    <property type="entry name" value="MppA"/>
    <property type="match status" value="1"/>
</dbReference>
<organism evidence="6 7">
    <name type="scientific">Agrobacterium deltaense NCPPB 1641</name>
    <dbReference type="NCBI Taxonomy" id="1183425"/>
    <lineage>
        <taxon>Bacteria</taxon>
        <taxon>Pseudomonadati</taxon>
        <taxon>Pseudomonadota</taxon>
        <taxon>Alphaproteobacteria</taxon>
        <taxon>Hyphomicrobiales</taxon>
        <taxon>Rhizobiaceae</taxon>
        <taxon>Rhizobium/Agrobacterium group</taxon>
        <taxon>Agrobacterium</taxon>
    </lineage>
</organism>
<comment type="similarity">
    <text evidence="2">Belongs to the bacterial solute-binding protein 5 family.</text>
</comment>
<comment type="subcellular location">
    <subcellularLocation>
        <location evidence="1">Periplasm</location>
    </subcellularLocation>
</comment>
<evidence type="ECO:0000256" key="1">
    <source>
        <dbReference type="ARBA" id="ARBA00004418"/>
    </source>
</evidence>
<evidence type="ECO:0000259" key="5">
    <source>
        <dbReference type="Pfam" id="PF00496"/>
    </source>
</evidence>
<evidence type="ECO:0000256" key="4">
    <source>
        <dbReference type="ARBA" id="ARBA00022729"/>
    </source>
</evidence>
<dbReference type="RefSeq" id="WP_080855450.1">
    <property type="nucleotide sequence ID" value="NZ_LT009778.1"/>
</dbReference>
<dbReference type="GO" id="GO:0030288">
    <property type="term" value="C:outer membrane-bounded periplasmic space"/>
    <property type="evidence" value="ECO:0007669"/>
    <property type="project" value="UniProtKB-ARBA"/>
</dbReference>
<evidence type="ECO:0000313" key="6">
    <source>
        <dbReference type="EMBL" id="CVI64244.1"/>
    </source>
</evidence>
<protein>
    <submittedName>
        <fullName evidence="6">Twin-arginine translocation pathway signal</fullName>
    </submittedName>
</protein>
<evidence type="ECO:0000256" key="2">
    <source>
        <dbReference type="ARBA" id="ARBA00005695"/>
    </source>
</evidence>
<name>A0A1S7UBG9_9HYPH</name>
<gene>
    <name evidence="6" type="ORF">AGR7A_pTi0023</name>
</gene>
<dbReference type="PANTHER" id="PTHR30290:SF9">
    <property type="entry name" value="OLIGOPEPTIDE-BINDING PROTEIN APPA"/>
    <property type="match status" value="1"/>
</dbReference>
<dbReference type="InterPro" id="IPR030678">
    <property type="entry name" value="Peptide/Ni-bd"/>
</dbReference>
<evidence type="ECO:0000313" key="7">
    <source>
        <dbReference type="Proteomes" id="UP000192140"/>
    </source>
</evidence>
<dbReference type="GO" id="GO:0043190">
    <property type="term" value="C:ATP-binding cassette (ABC) transporter complex"/>
    <property type="evidence" value="ECO:0007669"/>
    <property type="project" value="InterPro"/>
</dbReference>
<keyword evidence="4" id="KW-0732">Signal</keyword>
<dbReference type="Gene3D" id="3.10.105.10">
    <property type="entry name" value="Dipeptide-binding Protein, Domain 3"/>
    <property type="match status" value="1"/>
</dbReference>
<dbReference type="Gene3D" id="3.40.190.10">
    <property type="entry name" value="Periplasmic binding protein-like II"/>
    <property type="match status" value="1"/>
</dbReference>
<dbReference type="PANTHER" id="PTHR30290">
    <property type="entry name" value="PERIPLASMIC BINDING COMPONENT OF ABC TRANSPORTER"/>
    <property type="match status" value="1"/>
</dbReference>
<dbReference type="EMBL" id="FCNP01000051">
    <property type="protein sequence ID" value="CVI64244.1"/>
    <property type="molecule type" value="Genomic_DNA"/>
</dbReference>
<dbReference type="SUPFAM" id="SSF53850">
    <property type="entry name" value="Periplasmic binding protein-like II"/>
    <property type="match status" value="1"/>
</dbReference>
<sequence length="522" mass="57374">MSHALYDLNGRFLSNRRSFLLGSGAVGAGLLAPGLFAHTARAATPGTVTYALSAYPPNIRPFEHSGAASRTVKMLLFRGLVTFNSEGKIQPELAESWELTDPRTYVFKLRANATFQNGQLVTAEDVKASFDAIRAEKSTAYLRQYFQEIEAIDVVDPKTVRITLKRPTPSFTAVLASPHAPVVFSKQMDKADTMIGAGPYKLESSEKGVSLTFKARTDFYKPGLPKTENLRFVVYADDSLRVAALEAGDVDIIEYVPAQSMKSLSEKPGMQMQSALGLFMYVVFNLKQGPFTNPLVRRAVAHAINREDLVKGAFLGFGKALDGVPLPEGSPYRSQELDHLWPYDPDRAKALLKEAGAENLQATLLATSTYSFHKDPAEIIQAQLSAIGMNIKLSLPEWGVRVSQGNEGRYHFAINGGASELGDPDELSSLLGSGADSYRRSVGLSDPKLDDLLLRGRYEADQGKRVEIYRDLQRAVQEITPVTFLNYRSQAYALHDGVKDFKSLPDFLINQSGIAFDEVYIG</sequence>